<dbReference type="OrthoDB" id="6628180at2759"/>
<reference evidence="2" key="1">
    <citation type="journal article" date="2021" name="Mol. Ecol. Resour.">
        <title>Apolygus lucorum genome provides insights into omnivorousness and mesophyll feeding.</title>
        <authorList>
            <person name="Liu Y."/>
            <person name="Liu H."/>
            <person name="Wang H."/>
            <person name="Huang T."/>
            <person name="Liu B."/>
            <person name="Yang B."/>
            <person name="Yin L."/>
            <person name="Li B."/>
            <person name="Zhang Y."/>
            <person name="Zhang S."/>
            <person name="Jiang F."/>
            <person name="Zhang X."/>
            <person name="Ren Y."/>
            <person name="Wang B."/>
            <person name="Wang S."/>
            <person name="Lu Y."/>
            <person name="Wu K."/>
            <person name="Fan W."/>
            <person name="Wang G."/>
        </authorList>
    </citation>
    <scope>NUCLEOTIDE SEQUENCE</scope>
    <source>
        <strain evidence="2">12Hb</strain>
    </source>
</reference>
<protein>
    <submittedName>
        <fullName evidence="2">Uncharacterized protein</fullName>
    </submittedName>
</protein>
<evidence type="ECO:0000256" key="1">
    <source>
        <dbReference type="SAM" id="MobiDB-lite"/>
    </source>
</evidence>
<organism evidence="2 3">
    <name type="scientific">Apolygus lucorum</name>
    <name type="common">Small green plant bug</name>
    <name type="synonym">Lygocoris lucorum</name>
    <dbReference type="NCBI Taxonomy" id="248454"/>
    <lineage>
        <taxon>Eukaryota</taxon>
        <taxon>Metazoa</taxon>
        <taxon>Ecdysozoa</taxon>
        <taxon>Arthropoda</taxon>
        <taxon>Hexapoda</taxon>
        <taxon>Insecta</taxon>
        <taxon>Pterygota</taxon>
        <taxon>Neoptera</taxon>
        <taxon>Paraneoptera</taxon>
        <taxon>Hemiptera</taxon>
        <taxon>Heteroptera</taxon>
        <taxon>Panheteroptera</taxon>
        <taxon>Cimicomorpha</taxon>
        <taxon>Miridae</taxon>
        <taxon>Mirini</taxon>
        <taxon>Apolygus</taxon>
    </lineage>
</organism>
<comment type="caution">
    <text evidence="2">The sequence shown here is derived from an EMBL/GenBank/DDBJ whole genome shotgun (WGS) entry which is preliminary data.</text>
</comment>
<feature type="region of interest" description="Disordered" evidence="1">
    <location>
        <begin position="342"/>
        <end position="397"/>
    </location>
</feature>
<dbReference type="PANTHER" id="PTHR31025">
    <property type="entry name" value="SI:CH211-196P9.1-RELATED"/>
    <property type="match status" value="1"/>
</dbReference>
<sequence length="803" mass="91299">MSATLLERHLRWECEDLDSFDTDDFELYDPNDDDEDMAGPFSDPSNGSSAQIKCPVCLKARKNMSAWRCYGCRTMLFRWRQRLASSGLRVLPHCYHTLDNCLFDCQGSCVLSILVNGVTYYERQTHPDDLTRPPFSHPYPEFQDYQDHWEDKFDASGPLNPASQSNTASYTPEVLAVHLPQIVSPQESPAPAKPVCATLHSLLTHAAHTHRKVKALIKKVEDLRKLPDQQRKELALDKKIDRKDRAVVCRALVNHLHSTAPPSTGHLWSYADIHVWADKCSQYFFEEDQHLWFHVSKGSLEPGATPGQSRNKKSRAQGPLWEAYNNYRKDWRARHPKQQQLLTAAKNKKSKKRKAAKRVTSRTSQSLIDSSHLLDDAGEGHPEKKKRGRPRKICQSEEEKAEQLESLLNDLKASSHYQTLSEWRDHSKINQNILSAWRATAPLRFNLINHSTDVIVPHYLPLFPQLASPITGPKLVASDFNFLFPDIAEDALTVGLRRCASVIIQSAKRCLKSRYHRDIPTLISALSCYANNKTDEHSRLQLLLVLLCFAIPAAGKRLKPDTLHKRQVVSKQDSQISFIAFFETPEQKDAHHQELIVANSGFVQPYIAVLGSVTDIQQVFVRVNDFEYMTDNLLTAVELCFKMFYTFNLKYTLECEHIWFVIQELFYKIPRTSKDHYISAAYAFITGVKDSIQADEEAVAVALRNPGVVGPSREQYQSIPASILQETAISDDFEVVVEQGEIDESRFLKHKGGFAKGLESLGEFTPGLYIPYDDRLVEVEQQVSPVVEGSQAVKCEEEESSYE</sequence>
<dbReference type="Proteomes" id="UP000466442">
    <property type="component" value="Unassembled WGS sequence"/>
</dbReference>
<feature type="compositionally biased region" description="Basic and acidic residues" evidence="1">
    <location>
        <begin position="372"/>
        <end position="382"/>
    </location>
</feature>
<keyword evidence="3" id="KW-1185">Reference proteome</keyword>
<feature type="region of interest" description="Disordered" evidence="1">
    <location>
        <begin position="300"/>
        <end position="319"/>
    </location>
</feature>
<dbReference type="PANTHER" id="PTHR31025:SF9">
    <property type="entry name" value="SI:DKEY-286J15.1"/>
    <property type="match status" value="1"/>
</dbReference>
<gene>
    <name evidence="2" type="ORF">GE061_003362</name>
</gene>
<feature type="compositionally biased region" description="Basic residues" evidence="1">
    <location>
        <begin position="383"/>
        <end position="392"/>
    </location>
</feature>
<evidence type="ECO:0000313" key="2">
    <source>
        <dbReference type="EMBL" id="KAF6202955.1"/>
    </source>
</evidence>
<accession>A0A8S9X5X2</accession>
<dbReference type="AlphaFoldDB" id="A0A8S9X5X2"/>
<feature type="compositionally biased region" description="Basic residues" evidence="1">
    <location>
        <begin position="346"/>
        <end position="360"/>
    </location>
</feature>
<dbReference type="EMBL" id="WIXP02000011">
    <property type="protein sequence ID" value="KAF6202955.1"/>
    <property type="molecule type" value="Genomic_DNA"/>
</dbReference>
<evidence type="ECO:0000313" key="3">
    <source>
        <dbReference type="Proteomes" id="UP000466442"/>
    </source>
</evidence>
<name>A0A8S9X5X2_APOLU</name>
<proteinExistence type="predicted"/>